<accession>A0A2P7SPJ3</accession>
<evidence type="ECO:0000313" key="2">
    <source>
        <dbReference type="Proteomes" id="UP000241229"/>
    </source>
</evidence>
<keyword evidence="2" id="KW-1185">Reference proteome</keyword>
<dbReference type="EMBL" id="PXYK01000004">
    <property type="protein sequence ID" value="PSJ64406.1"/>
    <property type="molecule type" value="Genomic_DNA"/>
</dbReference>
<name>A0A2P7SPJ3_9HYPH</name>
<gene>
    <name evidence="1" type="ORF">C7I84_05505</name>
</gene>
<dbReference type="RefSeq" id="WP_106771151.1">
    <property type="nucleotide sequence ID" value="NZ_PXYK01000004.1"/>
</dbReference>
<dbReference type="AlphaFoldDB" id="A0A2P7SPJ3"/>
<dbReference type="Proteomes" id="UP000241229">
    <property type="component" value="Unassembled WGS sequence"/>
</dbReference>
<organism evidence="1 2">
    <name type="scientific">Kumtagia ephedrae</name>
    <dbReference type="NCBI Taxonomy" id="2116701"/>
    <lineage>
        <taxon>Bacteria</taxon>
        <taxon>Pseudomonadati</taxon>
        <taxon>Pseudomonadota</taxon>
        <taxon>Alphaproteobacteria</taxon>
        <taxon>Hyphomicrobiales</taxon>
        <taxon>Phyllobacteriaceae</taxon>
        <taxon>Kumtagia</taxon>
    </lineage>
</organism>
<reference evidence="1 2" key="1">
    <citation type="submission" date="2018-03" db="EMBL/GenBank/DDBJ databases">
        <title>The draft genome of Mesorhizobium sp. 6GN-30.</title>
        <authorList>
            <person name="Liu L."/>
            <person name="Li L."/>
            <person name="Wang T."/>
            <person name="Zhang X."/>
            <person name="Liang L."/>
        </authorList>
    </citation>
    <scope>NUCLEOTIDE SEQUENCE [LARGE SCALE GENOMIC DNA]</scope>
    <source>
        <strain evidence="1 2">6GN30</strain>
    </source>
</reference>
<sequence>MWIKLTSVRDETVLLAVDKVTHVTARESGGSSVYLLGDTVDGRPRVLGVKETLDQLAALLDVSGAPAKRAAKAAK</sequence>
<proteinExistence type="predicted"/>
<comment type="caution">
    <text evidence="1">The sequence shown here is derived from an EMBL/GenBank/DDBJ whole genome shotgun (WGS) entry which is preliminary data.</text>
</comment>
<evidence type="ECO:0000313" key="1">
    <source>
        <dbReference type="EMBL" id="PSJ64406.1"/>
    </source>
</evidence>
<protein>
    <submittedName>
        <fullName evidence="1">Uncharacterized protein</fullName>
    </submittedName>
</protein>